<dbReference type="InterPro" id="IPR013264">
    <property type="entry name" value="DNAG_N"/>
</dbReference>
<name>A0A0D2JMB5_9BACT</name>
<dbReference type="GO" id="GO:0000428">
    <property type="term" value="C:DNA-directed RNA polymerase complex"/>
    <property type="evidence" value="ECO:0007669"/>
    <property type="project" value="UniProtKB-KW"/>
</dbReference>
<evidence type="ECO:0000256" key="14">
    <source>
        <dbReference type="PIRSR" id="PIRSR002811-1"/>
    </source>
</evidence>
<dbReference type="PIRSF" id="PIRSF002811">
    <property type="entry name" value="DnaG"/>
    <property type="match status" value="1"/>
</dbReference>
<dbReference type="GO" id="GO:0008270">
    <property type="term" value="F:zinc ion binding"/>
    <property type="evidence" value="ECO:0007669"/>
    <property type="project" value="UniProtKB-UniRule"/>
</dbReference>
<feature type="zinc finger region" description="CHC2-type" evidence="12 14">
    <location>
        <begin position="34"/>
        <end position="58"/>
    </location>
</feature>
<evidence type="ECO:0000256" key="8">
    <source>
        <dbReference type="ARBA" id="ARBA00022833"/>
    </source>
</evidence>
<feature type="domain" description="Toprim" evidence="15">
    <location>
        <begin position="254"/>
        <end position="335"/>
    </location>
</feature>
<protein>
    <recommendedName>
        <fullName evidence="12 13">DNA primase</fullName>
        <ecNumber evidence="12">2.7.7.101</ecNumber>
    </recommendedName>
</protein>
<dbReference type="NCBIfam" id="TIGR01391">
    <property type="entry name" value="dnaG"/>
    <property type="match status" value="1"/>
</dbReference>
<keyword evidence="8 12" id="KW-0862">Zinc</keyword>
<dbReference type="InterPro" id="IPR016136">
    <property type="entry name" value="DNA_helicase_N/primase_C"/>
</dbReference>
<evidence type="ECO:0000256" key="13">
    <source>
        <dbReference type="PIRNR" id="PIRNR002811"/>
    </source>
</evidence>
<sequence length="586" mass="66197">MNIFSYIKSHVPILEVISGYVTLKRMGGYWKGPCPFHQERTASFTVSPAKDIFYCFGCHVGGDVIAFTAKLESCSHLQAAHMLAEKFQLELPEQIRSNISSSMSDKEQHTKICTLFAQWCAQELEKHHNALNYLKLRTINAQSLSTFCLGYVPSGSSGIKNLVQTMSQHNIMAKDLIQSGIVQEGKHGLYCPFEDRIIFPIKDLVGRICGFGGRVFKTNDTRAKYYNSKEHAFFDKGTILFGIDQAKKSMQSSGYVTLVEGYMDCIAMVQHGYTNTVATLGTACTQMHLEQLARFVPKVIILYDSDKAGQQALIRLAHMCWSVNLELYVARLQAGHDPASYLAAGLDIRPALESATPIMTFFISTIGDHYENMSLADKMDATQKIIEVIAKTPNLLRQELLLEQACSHLNLPIGALRQELKKYSSGDIPEPSTVARESLPVAPETIDVHEDKVLEEKIFYAIMNNINLFRELDQDFLINFMAQPFADILKLLQHYSTEHNNITFGNFFDTLDDSSKQLVSQHLLKTYQETDLATTARLVLFMKKRYWKEFIGSLKKRISQAEKEKNFAKAAALVQQFVTLKKEWSL</sequence>
<dbReference type="EC" id="2.7.7.101" evidence="12"/>
<keyword evidence="3 12" id="KW-0808">Transferase</keyword>
<evidence type="ECO:0000256" key="1">
    <source>
        <dbReference type="ARBA" id="ARBA00022478"/>
    </source>
</evidence>
<keyword evidence="5 12" id="KW-0235">DNA replication</keyword>
<keyword evidence="2 12" id="KW-0639">Primosome</keyword>
<dbReference type="InterPro" id="IPR036977">
    <property type="entry name" value="DNA_primase_Znf_CHC2"/>
</dbReference>
<dbReference type="Gene3D" id="3.90.980.10">
    <property type="entry name" value="DNA primase, catalytic core, N-terminal domain"/>
    <property type="match status" value="1"/>
</dbReference>
<comment type="caution">
    <text evidence="16">The sequence shown here is derived from an EMBL/GenBank/DDBJ whole genome shotgun (WGS) entry which is preliminary data.</text>
</comment>
<evidence type="ECO:0000313" key="17">
    <source>
        <dbReference type="Proteomes" id="UP000032214"/>
    </source>
</evidence>
<evidence type="ECO:0000256" key="6">
    <source>
        <dbReference type="ARBA" id="ARBA00022723"/>
    </source>
</evidence>
<dbReference type="GO" id="GO:0003899">
    <property type="term" value="F:DNA-directed RNA polymerase activity"/>
    <property type="evidence" value="ECO:0007669"/>
    <property type="project" value="UniProtKB-UniRule"/>
</dbReference>
<dbReference type="EMBL" id="ARQD01000001">
    <property type="protein sequence ID" value="KIX85503.1"/>
    <property type="molecule type" value="Genomic_DNA"/>
</dbReference>
<dbReference type="SMART" id="SM00400">
    <property type="entry name" value="ZnF_CHCC"/>
    <property type="match status" value="1"/>
</dbReference>
<dbReference type="InterPro" id="IPR006295">
    <property type="entry name" value="DNA_primase_DnaG"/>
</dbReference>
<dbReference type="PANTHER" id="PTHR30313">
    <property type="entry name" value="DNA PRIMASE"/>
    <property type="match status" value="1"/>
</dbReference>
<dbReference type="InterPro" id="IPR006171">
    <property type="entry name" value="TOPRIM_dom"/>
</dbReference>
<evidence type="ECO:0000313" key="16">
    <source>
        <dbReference type="EMBL" id="KIX85503.1"/>
    </source>
</evidence>
<dbReference type="InterPro" id="IPR034151">
    <property type="entry name" value="TOPRIM_DnaG_bac"/>
</dbReference>
<dbReference type="Gene3D" id="3.90.580.10">
    <property type="entry name" value="Zinc finger, CHC2-type domain"/>
    <property type="match status" value="1"/>
</dbReference>
<comment type="domain">
    <text evidence="12">Contains an N-terminal zinc-binding domain, a central core domain that contains the primase activity, and a C-terminal DnaB-binding domain.</text>
</comment>
<evidence type="ECO:0000256" key="12">
    <source>
        <dbReference type="HAMAP-Rule" id="MF_00974"/>
    </source>
</evidence>
<dbReference type="Pfam" id="PF01807">
    <property type="entry name" value="Zn_ribbon_DnaG"/>
    <property type="match status" value="1"/>
</dbReference>
<evidence type="ECO:0000256" key="3">
    <source>
        <dbReference type="ARBA" id="ARBA00022679"/>
    </source>
</evidence>
<dbReference type="SMART" id="SM00493">
    <property type="entry name" value="TOPRIM"/>
    <property type="match status" value="1"/>
</dbReference>
<dbReference type="PANTHER" id="PTHR30313:SF2">
    <property type="entry name" value="DNA PRIMASE"/>
    <property type="match status" value="1"/>
</dbReference>
<keyword evidence="7 12" id="KW-0863">Zinc-finger</keyword>
<evidence type="ECO:0000256" key="11">
    <source>
        <dbReference type="ARBA" id="ARBA00023163"/>
    </source>
</evidence>
<evidence type="ECO:0000256" key="9">
    <source>
        <dbReference type="ARBA" id="ARBA00022842"/>
    </source>
</evidence>
<dbReference type="Proteomes" id="UP000032214">
    <property type="component" value="Unassembled WGS sequence"/>
</dbReference>
<comment type="similarity">
    <text evidence="12 13">Belongs to the DnaG primase family.</text>
</comment>
<gene>
    <name evidence="12" type="primary">dnaG</name>
    <name evidence="16" type="ORF">J120_00830</name>
</gene>
<comment type="cofactor">
    <cofactor evidence="12 13 14">
        <name>Zn(2+)</name>
        <dbReference type="ChEBI" id="CHEBI:29105"/>
    </cofactor>
    <text evidence="12 13 14">Binds 1 zinc ion per monomer.</text>
</comment>
<dbReference type="Gene3D" id="3.40.1360.10">
    <property type="match status" value="1"/>
</dbReference>
<comment type="subunit">
    <text evidence="12">Monomer. Interacts with DnaB.</text>
</comment>
<dbReference type="Pfam" id="PF13155">
    <property type="entry name" value="Toprim_2"/>
    <property type="match status" value="1"/>
</dbReference>
<keyword evidence="11 12" id="KW-0804">Transcription</keyword>
<dbReference type="AlphaFoldDB" id="A0A0D2JMB5"/>
<keyword evidence="17" id="KW-1185">Reference proteome</keyword>
<dbReference type="GO" id="GO:0006269">
    <property type="term" value="P:DNA replication, synthesis of primer"/>
    <property type="evidence" value="ECO:0007669"/>
    <property type="project" value="UniProtKB-UniRule"/>
</dbReference>
<dbReference type="CDD" id="cd03364">
    <property type="entry name" value="TOPRIM_DnaG_primases"/>
    <property type="match status" value="1"/>
</dbReference>
<proteinExistence type="inferred from homology"/>
<dbReference type="InterPro" id="IPR002694">
    <property type="entry name" value="Znf_CHC2"/>
</dbReference>
<dbReference type="SUPFAM" id="SSF56731">
    <property type="entry name" value="DNA primase core"/>
    <property type="match status" value="1"/>
</dbReference>
<dbReference type="Gene3D" id="1.10.860.10">
    <property type="entry name" value="DNAb Helicase, Chain A"/>
    <property type="match status" value="1"/>
</dbReference>
<dbReference type="HAMAP" id="MF_00974">
    <property type="entry name" value="DNA_primase_DnaG"/>
    <property type="match status" value="1"/>
</dbReference>
<keyword evidence="6 12" id="KW-0479">Metal-binding</keyword>
<evidence type="ECO:0000256" key="2">
    <source>
        <dbReference type="ARBA" id="ARBA00022515"/>
    </source>
</evidence>
<dbReference type="InterPro" id="IPR030846">
    <property type="entry name" value="DnaG_bac"/>
</dbReference>
<dbReference type="GO" id="GO:0003677">
    <property type="term" value="F:DNA binding"/>
    <property type="evidence" value="ECO:0007669"/>
    <property type="project" value="UniProtKB-KW"/>
</dbReference>
<evidence type="ECO:0000259" key="15">
    <source>
        <dbReference type="PROSITE" id="PS50880"/>
    </source>
</evidence>
<dbReference type="GO" id="GO:0005737">
    <property type="term" value="C:cytoplasm"/>
    <property type="evidence" value="ECO:0007669"/>
    <property type="project" value="TreeGrafter"/>
</dbReference>
<comment type="function">
    <text evidence="12 13">RNA polymerase that catalyzes the synthesis of short RNA molecules used as primers for DNA polymerase during DNA replication.</text>
</comment>
<evidence type="ECO:0000256" key="5">
    <source>
        <dbReference type="ARBA" id="ARBA00022705"/>
    </source>
</evidence>
<dbReference type="eggNOG" id="COG0358">
    <property type="taxonomic scope" value="Bacteria"/>
</dbReference>
<organism evidence="16 17">
    <name type="scientific">candidate division TM6 bacterium JCVI TM6SC1</name>
    <dbReference type="NCBI Taxonomy" id="1306947"/>
    <lineage>
        <taxon>Bacteria</taxon>
        <taxon>Candidatus Babelota</taxon>
        <taxon>Vermiphilus</taxon>
    </lineage>
</organism>
<dbReference type="Pfam" id="PF08275">
    <property type="entry name" value="DNAG_N"/>
    <property type="match status" value="1"/>
</dbReference>
<dbReference type="STRING" id="1306947.J120_00830"/>
<keyword evidence="9" id="KW-0460">Magnesium</keyword>
<dbReference type="InterPro" id="IPR050219">
    <property type="entry name" value="DnaG_primase"/>
</dbReference>
<keyword evidence="1 12" id="KW-0240">DNA-directed RNA polymerase</keyword>
<comment type="catalytic activity">
    <reaction evidence="12">
        <text>ssDNA + n NTP = ssDNA/pppN(pN)n-1 hybrid + (n-1) diphosphate.</text>
        <dbReference type="EC" id="2.7.7.101"/>
    </reaction>
</comment>
<evidence type="ECO:0000256" key="4">
    <source>
        <dbReference type="ARBA" id="ARBA00022695"/>
    </source>
</evidence>
<dbReference type="PROSITE" id="PS50880">
    <property type="entry name" value="TOPRIM"/>
    <property type="match status" value="1"/>
</dbReference>
<keyword evidence="4 12" id="KW-0548">Nucleotidyltransferase</keyword>
<dbReference type="GO" id="GO:1990077">
    <property type="term" value="C:primosome complex"/>
    <property type="evidence" value="ECO:0007669"/>
    <property type="project" value="UniProtKB-KW"/>
</dbReference>
<evidence type="ECO:0000256" key="10">
    <source>
        <dbReference type="ARBA" id="ARBA00023125"/>
    </source>
</evidence>
<accession>A0A0D2JMB5</accession>
<keyword evidence="10 12" id="KW-0238">DNA-binding</keyword>
<dbReference type="SUPFAM" id="SSF57783">
    <property type="entry name" value="Zinc beta-ribbon"/>
    <property type="match status" value="1"/>
</dbReference>
<evidence type="ECO:0000256" key="7">
    <source>
        <dbReference type="ARBA" id="ARBA00022771"/>
    </source>
</evidence>
<reference evidence="16 17" key="1">
    <citation type="journal article" date="2013" name="Proc. Natl. Acad. Sci. U.S.A.">
        <title>Candidate phylum TM6 genome recovered from a hospital sink biofilm provides genomic insights into this uncultivated phylum.</title>
        <authorList>
            <person name="McLean J.S."/>
            <person name="Lombardo M.J."/>
            <person name="Badger J.H."/>
            <person name="Edlund A."/>
            <person name="Novotny M."/>
            <person name="Yee-Greenbaum J."/>
            <person name="Vyahhi N."/>
            <person name="Hall A.P."/>
            <person name="Yang Y."/>
            <person name="Dupont C.L."/>
            <person name="Ziegler M.G."/>
            <person name="Chitsaz H."/>
            <person name="Allen A.E."/>
            <person name="Yooseph S."/>
            <person name="Tesler G."/>
            <person name="Pevzner P.A."/>
            <person name="Friedman R.M."/>
            <person name="Nealson K.H."/>
            <person name="Venter J.C."/>
            <person name="Lasken R.S."/>
        </authorList>
    </citation>
    <scope>NUCLEOTIDE SEQUENCE [LARGE SCALE GENOMIC DNA]</scope>
    <source>
        <strain evidence="16 17">TM6SC1</strain>
    </source>
</reference>
<dbReference type="InterPro" id="IPR037068">
    <property type="entry name" value="DNA_primase_core_N_sf"/>
</dbReference>